<dbReference type="SMART" id="SM00256">
    <property type="entry name" value="FBOX"/>
    <property type="match status" value="1"/>
</dbReference>
<dbReference type="PANTHER" id="PTHR31672:SF13">
    <property type="entry name" value="F-BOX PROTEIN CPR30-LIKE"/>
    <property type="match status" value="1"/>
</dbReference>
<dbReference type="SUPFAM" id="SSF81383">
    <property type="entry name" value="F-box domain"/>
    <property type="match status" value="1"/>
</dbReference>
<dbReference type="InterPro" id="IPR017451">
    <property type="entry name" value="F-box-assoc_interact_dom"/>
</dbReference>
<dbReference type="PROSITE" id="PS50181">
    <property type="entry name" value="FBOX"/>
    <property type="match status" value="1"/>
</dbReference>
<dbReference type="Gene3D" id="1.20.1280.50">
    <property type="match status" value="1"/>
</dbReference>
<evidence type="ECO:0000259" key="1">
    <source>
        <dbReference type="PROSITE" id="PS50181"/>
    </source>
</evidence>
<evidence type="ECO:0000313" key="2">
    <source>
        <dbReference type="EMBL" id="KAK6928164.1"/>
    </source>
</evidence>
<dbReference type="EMBL" id="JBAMMX010000014">
    <property type="protein sequence ID" value="KAK6928164.1"/>
    <property type="molecule type" value="Genomic_DNA"/>
</dbReference>
<gene>
    <name evidence="2" type="ORF">RJ641_006755</name>
</gene>
<evidence type="ECO:0000313" key="3">
    <source>
        <dbReference type="Proteomes" id="UP001370490"/>
    </source>
</evidence>
<dbReference type="AlphaFoldDB" id="A0AAN8V7G1"/>
<feature type="domain" description="F-box" evidence="1">
    <location>
        <begin position="2"/>
        <end position="49"/>
    </location>
</feature>
<name>A0AAN8V7G1_9MAGN</name>
<dbReference type="SUPFAM" id="SSF50965">
    <property type="entry name" value="Galactose oxidase, central domain"/>
    <property type="match status" value="1"/>
</dbReference>
<reference evidence="2 3" key="1">
    <citation type="submission" date="2023-12" db="EMBL/GenBank/DDBJ databases">
        <title>A high-quality genome assembly for Dillenia turbinata (Dilleniales).</title>
        <authorList>
            <person name="Chanderbali A."/>
        </authorList>
    </citation>
    <scope>NUCLEOTIDE SEQUENCE [LARGE SCALE GENOMIC DNA]</scope>
    <source>
        <strain evidence="2">LSX21</strain>
        <tissue evidence="2">Leaf</tissue>
    </source>
</reference>
<dbReference type="Proteomes" id="UP001370490">
    <property type="component" value="Unassembled WGS sequence"/>
</dbReference>
<dbReference type="InterPro" id="IPR006527">
    <property type="entry name" value="F-box-assoc_dom_typ1"/>
</dbReference>
<comment type="caution">
    <text evidence="2">The sequence shown here is derived from an EMBL/GenBank/DDBJ whole genome shotgun (WGS) entry which is preliminary data.</text>
</comment>
<proteinExistence type="predicted"/>
<dbReference type="NCBIfam" id="TIGR01640">
    <property type="entry name" value="F_box_assoc_1"/>
    <property type="match status" value="1"/>
</dbReference>
<dbReference type="InterPro" id="IPR001810">
    <property type="entry name" value="F-box_dom"/>
</dbReference>
<dbReference type="InterPro" id="IPR050796">
    <property type="entry name" value="SCF_F-box_component"/>
</dbReference>
<protein>
    <submittedName>
        <fullName evidence="2">F-box associated domain, type 1</fullName>
    </submittedName>
</protein>
<keyword evidence="3" id="KW-1185">Reference proteome</keyword>
<dbReference type="Pfam" id="PF07734">
    <property type="entry name" value="FBA_1"/>
    <property type="match status" value="1"/>
</dbReference>
<sequence length="381" mass="44161">MASKANLLPEDLVIEILLFLPVKSLIRFRCVCKSWRDLIHSTDFVTRHLNNSRNRLKNRGLLVMSFQSFEEDLISPSPSCGIAPLISDEPILDGWEIYEPSDYSMRGRPFAEEIIGPCNGIYCLYGSSKIILWNPSSREVKDLPPVSLENYLGIGFGFDPKTKDYKVFIPRSCPQNINEGEVDLYSLKSNTWRKLNKLHGRFPFGFPNWPLPRTCWTLNGVFYWLCNPFQKRLIIAFDIVHETFHQIPAPNIQVQEDSIMADIISFDESNVALIVNKIPIWIHQKCFDIWTLKTWCSPGVQRKVFSWSKTHRVGPCSPTLFPQVCRNGKLVFLDEKAQVVIFYDLNIRRFIKRLKLPRGRTTEVFLYEQSLVSLERVTLQL</sequence>
<organism evidence="2 3">
    <name type="scientific">Dillenia turbinata</name>
    <dbReference type="NCBI Taxonomy" id="194707"/>
    <lineage>
        <taxon>Eukaryota</taxon>
        <taxon>Viridiplantae</taxon>
        <taxon>Streptophyta</taxon>
        <taxon>Embryophyta</taxon>
        <taxon>Tracheophyta</taxon>
        <taxon>Spermatophyta</taxon>
        <taxon>Magnoliopsida</taxon>
        <taxon>eudicotyledons</taxon>
        <taxon>Gunneridae</taxon>
        <taxon>Pentapetalae</taxon>
        <taxon>Dilleniales</taxon>
        <taxon>Dilleniaceae</taxon>
        <taxon>Dillenia</taxon>
    </lineage>
</organism>
<dbReference type="InterPro" id="IPR036047">
    <property type="entry name" value="F-box-like_dom_sf"/>
</dbReference>
<dbReference type="PANTHER" id="PTHR31672">
    <property type="entry name" value="BNACNNG10540D PROTEIN"/>
    <property type="match status" value="1"/>
</dbReference>
<dbReference type="InterPro" id="IPR011043">
    <property type="entry name" value="Gal_Oxase/kelch_b-propeller"/>
</dbReference>
<dbReference type="Pfam" id="PF00646">
    <property type="entry name" value="F-box"/>
    <property type="match status" value="1"/>
</dbReference>
<accession>A0AAN8V7G1</accession>
<dbReference type="CDD" id="cd22157">
    <property type="entry name" value="F-box_AtFBW1-like"/>
    <property type="match status" value="1"/>
</dbReference>